<gene>
    <name evidence="1" type="ORF">CNX65_02945</name>
</gene>
<evidence type="ECO:0000313" key="2">
    <source>
        <dbReference type="Proteomes" id="UP000218505"/>
    </source>
</evidence>
<reference evidence="1" key="1">
    <citation type="submission" date="2017-09" db="EMBL/GenBank/DDBJ databases">
        <title>Complete Genome Sequence of ansamitocin-producing Bacterium Actinosynnema pretiosum X47.</title>
        <authorList>
            <person name="Cao G."/>
            <person name="Zong G."/>
            <person name="Zhong C."/>
            <person name="Fu J."/>
        </authorList>
    </citation>
    <scope>NUCLEOTIDE SEQUENCE [LARGE SCALE GENOMIC DNA]</scope>
    <source>
        <strain evidence="1">X47</strain>
    </source>
</reference>
<keyword evidence="2" id="KW-1185">Reference proteome</keyword>
<dbReference type="KEGG" id="apre:CNX65_02945"/>
<organism evidence="1 2">
    <name type="scientific">Actinosynnema pretiosum</name>
    <dbReference type="NCBI Taxonomy" id="42197"/>
    <lineage>
        <taxon>Bacteria</taxon>
        <taxon>Bacillati</taxon>
        <taxon>Actinomycetota</taxon>
        <taxon>Actinomycetes</taxon>
        <taxon>Pseudonocardiales</taxon>
        <taxon>Pseudonocardiaceae</taxon>
        <taxon>Actinosynnema</taxon>
    </lineage>
</organism>
<accession>A0A290Z049</accession>
<dbReference type="EMBL" id="CP023445">
    <property type="protein sequence ID" value="ATE52377.1"/>
    <property type="molecule type" value="Genomic_DNA"/>
</dbReference>
<evidence type="ECO:0000313" key="1">
    <source>
        <dbReference type="EMBL" id="ATE52377.1"/>
    </source>
</evidence>
<dbReference type="AlphaFoldDB" id="A0A290Z049"/>
<sequence>MAAQPKRPDRWAAANAAQTLMQAHEALSKLMPGENASKAAWKSFYVRSGRVYRRIAEVDRGHHHEALYWASREEEKAEAIDSE</sequence>
<protein>
    <submittedName>
        <fullName evidence="1">Uncharacterized protein</fullName>
    </submittedName>
</protein>
<dbReference type="NCBIfam" id="NF041510">
    <property type="entry name" value="AMED_5909_fam"/>
    <property type="match status" value="1"/>
</dbReference>
<dbReference type="RefSeq" id="WP_096491394.1">
    <property type="nucleotide sequence ID" value="NZ_CP023445.1"/>
</dbReference>
<dbReference type="InterPro" id="IPR048152">
    <property type="entry name" value="AMED_5909-like"/>
</dbReference>
<name>A0A290Z049_9PSEU</name>
<dbReference type="Proteomes" id="UP000218505">
    <property type="component" value="Chromosome"/>
</dbReference>
<proteinExistence type="predicted"/>